<name>A0ABN7UZB0_GIGMA</name>
<reference evidence="3 4" key="1">
    <citation type="submission" date="2021-06" db="EMBL/GenBank/DDBJ databases">
        <authorList>
            <person name="Kallberg Y."/>
            <person name="Tangrot J."/>
            <person name="Rosling A."/>
        </authorList>
    </citation>
    <scope>NUCLEOTIDE SEQUENCE [LARGE SCALE GENOMIC DNA]</scope>
    <source>
        <strain evidence="3 4">120-4 pot B 10/14</strain>
    </source>
</reference>
<dbReference type="InterPro" id="IPR004875">
    <property type="entry name" value="DDE_SF_endonuclease_dom"/>
</dbReference>
<sequence>MCQPFDVSINKPFKDKLRKYWHKWMSNSSNGLTEKGNLKHADLNTVCHWVLNTWEDISEDIIIRSFKKYSISNYMSGSEDYLIYESDEDSEEENSDENDNDSDENNEDSNKYENENSDKTRDEDSDENEYEDFDENKGEDSGKDNEKSNKDNNESDNANNKMSEYSKWTECFVYID</sequence>
<evidence type="ECO:0000256" key="1">
    <source>
        <dbReference type="SAM" id="MobiDB-lite"/>
    </source>
</evidence>
<proteinExistence type="predicted"/>
<organism evidence="3 4">
    <name type="scientific">Gigaspora margarita</name>
    <dbReference type="NCBI Taxonomy" id="4874"/>
    <lineage>
        <taxon>Eukaryota</taxon>
        <taxon>Fungi</taxon>
        <taxon>Fungi incertae sedis</taxon>
        <taxon>Mucoromycota</taxon>
        <taxon>Glomeromycotina</taxon>
        <taxon>Glomeromycetes</taxon>
        <taxon>Diversisporales</taxon>
        <taxon>Gigasporaceae</taxon>
        <taxon>Gigaspora</taxon>
    </lineage>
</organism>
<feature type="compositionally biased region" description="Basic and acidic residues" evidence="1">
    <location>
        <begin position="108"/>
        <end position="122"/>
    </location>
</feature>
<protein>
    <submittedName>
        <fullName evidence="3">38369_t:CDS:1</fullName>
    </submittedName>
</protein>
<gene>
    <name evidence="3" type="ORF">GMARGA_LOCUS12102</name>
</gene>
<feature type="compositionally biased region" description="Basic and acidic residues" evidence="1">
    <location>
        <begin position="135"/>
        <end position="153"/>
    </location>
</feature>
<dbReference type="Pfam" id="PF03184">
    <property type="entry name" value="DDE_1"/>
    <property type="match status" value="1"/>
</dbReference>
<evidence type="ECO:0000313" key="3">
    <source>
        <dbReference type="EMBL" id="CAG8700628.1"/>
    </source>
</evidence>
<accession>A0ABN7UZB0</accession>
<evidence type="ECO:0000259" key="2">
    <source>
        <dbReference type="Pfam" id="PF03184"/>
    </source>
</evidence>
<dbReference type="Proteomes" id="UP000789901">
    <property type="component" value="Unassembled WGS sequence"/>
</dbReference>
<evidence type="ECO:0000313" key="4">
    <source>
        <dbReference type="Proteomes" id="UP000789901"/>
    </source>
</evidence>
<feature type="region of interest" description="Disordered" evidence="1">
    <location>
        <begin position="82"/>
        <end position="168"/>
    </location>
</feature>
<feature type="domain" description="DDE-1" evidence="2">
    <location>
        <begin position="2"/>
        <end position="66"/>
    </location>
</feature>
<feature type="compositionally biased region" description="Acidic residues" evidence="1">
    <location>
        <begin position="123"/>
        <end position="134"/>
    </location>
</feature>
<feature type="compositionally biased region" description="Acidic residues" evidence="1">
    <location>
        <begin position="85"/>
        <end position="107"/>
    </location>
</feature>
<comment type="caution">
    <text evidence="3">The sequence shown here is derived from an EMBL/GenBank/DDBJ whole genome shotgun (WGS) entry which is preliminary data.</text>
</comment>
<dbReference type="EMBL" id="CAJVQB010007290">
    <property type="protein sequence ID" value="CAG8700628.1"/>
    <property type="molecule type" value="Genomic_DNA"/>
</dbReference>
<keyword evidence="4" id="KW-1185">Reference proteome</keyword>